<feature type="transmembrane region" description="Helical" evidence="1">
    <location>
        <begin position="312"/>
        <end position="331"/>
    </location>
</feature>
<reference evidence="3 4" key="1">
    <citation type="journal article" date="2021" name="Elife">
        <title>Chloroplast acquisition without the gene transfer in kleptoplastic sea slugs, Plakobranchus ocellatus.</title>
        <authorList>
            <person name="Maeda T."/>
            <person name="Takahashi S."/>
            <person name="Yoshida T."/>
            <person name="Shimamura S."/>
            <person name="Takaki Y."/>
            <person name="Nagai Y."/>
            <person name="Toyoda A."/>
            <person name="Suzuki Y."/>
            <person name="Arimoto A."/>
            <person name="Ishii H."/>
            <person name="Satoh N."/>
            <person name="Nishiyama T."/>
            <person name="Hasebe M."/>
            <person name="Maruyama T."/>
            <person name="Minagawa J."/>
            <person name="Obokata J."/>
            <person name="Shigenobu S."/>
        </authorList>
    </citation>
    <scope>NUCLEOTIDE SEQUENCE [LARGE SCALE GENOMIC DNA]</scope>
</reference>
<feature type="domain" description="ILCR1 Ig-like" evidence="2">
    <location>
        <begin position="172"/>
        <end position="288"/>
    </location>
</feature>
<keyword evidence="1" id="KW-1133">Transmembrane helix</keyword>
<comment type="caution">
    <text evidence="3">The sequence shown here is derived from an EMBL/GenBank/DDBJ whole genome shotgun (WGS) entry which is preliminary data.</text>
</comment>
<dbReference type="EMBL" id="BLXT01001882">
    <property type="protein sequence ID" value="GFN88797.1"/>
    <property type="molecule type" value="Genomic_DNA"/>
</dbReference>
<dbReference type="Pfam" id="PF23608">
    <property type="entry name" value="Ig_ILCR1"/>
    <property type="match status" value="1"/>
</dbReference>
<accession>A0AAV3Z2G7</accession>
<proteinExistence type="predicted"/>
<name>A0AAV3Z2G7_9GAST</name>
<dbReference type="InterPro" id="IPR057066">
    <property type="entry name" value="Ig_ILCR1"/>
</dbReference>
<feature type="transmembrane region" description="Helical" evidence="1">
    <location>
        <begin position="374"/>
        <end position="391"/>
    </location>
</feature>
<organism evidence="3 4">
    <name type="scientific">Plakobranchus ocellatus</name>
    <dbReference type="NCBI Taxonomy" id="259542"/>
    <lineage>
        <taxon>Eukaryota</taxon>
        <taxon>Metazoa</taxon>
        <taxon>Spiralia</taxon>
        <taxon>Lophotrochozoa</taxon>
        <taxon>Mollusca</taxon>
        <taxon>Gastropoda</taxon>
        <taxon>Heterobranchia</taxon>
        <taxon>Euthyneura</taxon>
        <taxon>Panpulmonata</taxon>
        <taxon>Sacoglossa</taxon>
        <taxon>Placobranchoidea</taxon>
        <taxon>Plakobranchidae</taxon>
        <taxon>Plakobranchus</taxon>
    </lineage>
</organism>
<evidence type="ECO:0000259" key="2">
    <source>
        <dbReference type="Pfam" id="PF23608"/>
    </source>
</evidence>
<keyword evidence="1" id="KW-0812">Transmembrane</keyword>
<sequence length="415" mass="46746">MQDEAGGRIQLATPKCFVLERNSISWRCMYPEGCRSFVQTFSRSDLPAEFKLKATDRSVDGPRPGSLQILAKWSEYTHKGRTRFIPGMYIKWSSPVKRWFVIIYQIAFLLCEKTWLHFQSDIPYISPNKHYTVRVYSMPPPENLAKSQDPGTFVRKEILSGSVFEHHTSPGSWVPSLSARVVALGTVEVTVGHSPDRFNLSSFEVLLLQRSYSETNVVPHLKLTLTQPRKLDSFVSKVNFTDLLEDQYKVVVNVLDPYHKQAGKCLCWVEAAHGRRHCKLSCGSVASDWFFVPAFSKPSQVSASYAPQPQTFLIIGAAVCAVAILAGLALFGDPPQRRTRETGHPGKQGQLSMHDIRLGLVTESVWKNWGKMKLLRVGLFFFVYLAYTQQFDLKLSGLPSGELDRGLAPYLLDPA</sequence>
<keyword evidence="4" id="KW-1185">Reference proteome</keyword>
<evidence type="ECO:0000256" key="1">
    <source>
        <dbReference type="SAM" id="Phobius"/>
    </source>
</evidence>
<evidence type="ECO:0000313" key="4">
    <source>
        <dbReference type="Proteomes" id="UP000735302"/>
    </source>
</evidence>
<evidence type="ECO:0000313" key="3">
    <source>
        <dbReference type="EMBL" id="GFN88797.1"/>
    </source>
</evidence>
<dbReference type="Proteomes" id="UP000735302">
    <property type="component" value="Unassembled WGS sequence"/>
</dbReference>
<dbReference type="AlphaFoldDB" id="A0AAV3Z2G7"/>
<protein>
    <recommendedName>
        <fullName evidence="2">ILCR1 Ig-like domain-containing protein</fullName>
    </recommendedName>
</protein>
<keyword evidence="1" id="KW-0472">Membrane</keyword>
<gene>
    <name evidence="3" type="ORF">PoB_001530300</name>
</gene>